<dbReference type="GO" id="GO:0005783">
    <property type="term" value="C:endoplasmic reticulum"/>
    <property type="evidence" value="ECO:0007669"/>
    <property type="project" value="TreeGrafter"/>
</dbReference>
<dbReference type="InterPro" id="IPR042099">
    <property type="entry name" value="ANL_N_sf"/>
</dbReference>
<dbReference type="InterPro" id="IPR045851">
    <property type="entry name" value="AMP-bd_C_sf"/>
</dbReference>
<evidence type="ECO:0000256" key="2">
    <source>
        <dbReference type="ARBA" id="ARBA00022832"/>
    </source>
</evidence>
<evidence type="ECO:0000256" key="3">
    <source>
        <dbReference type="ARBA" id="ARBA00023098"/>
    </source>
</evidence>
<feature type="domain" description="AMP-dependent synthetase/ligase" evidence="5">
    <location>
        <begin position="13"/>
        <end position="429"/>
    </location>
</feature>
<dbReference type="InterPro" id="IPR020459">
    <property type="entry name" value="AMP-binding"/>
</dbReference>
<evidence type="ECO:0000256" key="1">
    <source>
        <dbReference type="ARBA" id="ARBA00022598"/>
    </source>
</evidence>
<gene>
    <name evidence="6" type="primary">fadD15</name>
    <name evidence="6" type="ORF">SCFA_1100004</name>
</gene>
<name>A0A485LUJ4_9ZZZZ</name>
<sequence>MESFRETSMGAIFQNRVQELGDKACVAYKNAQGVYTDISWRQMNEMVRKVGYYLLSKGIKPGDKVALFSPNRYEWWVVDLAILSIGAVNVPIYATNSAHEARYIIINSDAVMCFVGEREHLEKVLQVRGDIPNLREVVIFDDLESPAEGVLNLKKVMEAGGGYDGKAEFDARIRDIKPSDLATIIYTSGTTGDPKGVMLSHSNIISNVNQLYSVDPELFKEEHTLLSFLPLSHSFERTVGYYSALNAGKKVCFAEDFSKILQNMQEVRPTLIVSVPRLYEKIHAGILAKVSQAPPVKKALFNWAMSLARKNLPYICNDRPRKGLFAIQYALADKIIFSKLKAALGMDRLRFALSGGGPLSVSDAEFFLGMGIKVCEGFGLTETSPVTHGNKPDHIKPGTVGPALKDTLVKIGEGGEVLIKGPQVMMGYYKNEEATKEVFTEDGYFRTGDIGEIDSEGYLKITGRIKDIIVTSGGKNISPQNIENSLKTSPFIEQVAVIGDNRKYLSALIVPAFEELESWAKNNGISYNSRKELLEHPEVKKLFESEIKEYTQYFARVEQIRKFTLLDTEWSQQTDELTPTLKVKRRVISAKYAREIESMYEGE</sequence>
<dbReference type="PROSITE" id="PS00455">
    <property type="entry name" value="AMP_BINDING"/>
    <property type="match status" value="1"/>
</dbReference>
<accession>A0A485LUJ4</accession>
<dbReference type="PRINTS" id="PR00154">
    <property type="entry name" value="AMPBINDING"/>
</dbReference>
<dbReference type="PANTHER" id="PTHR43272">
    <property type="entry name" value="LONG-CHAIN-FATTY-ACID--COA LIGASE"/>
    <property type="match status" value="1"/>
</dbReference>
<evidence type="ECO:0000313" key="6">
    <source>
        <dbReference type="EMBL" id="VFU11649.1"/>
    </source>
</evidence>
<keyword evidence="2" id="KW-0276">Fatty acid metabolism</keyword>
<dbReference type="Gene3D" id="3.40.50.12780">
    <property type="entry name" value="N-terminal domain of ligase-like"/>
    <property type="match status" value="1"/>
</dbReference>
<dbReference type="SUPFAM" id="SSF56801">
    <property type="entry name" value="Acetyl-CoA synthetase-like"/>
    <property type="match status" value="1"/>
</dbReference>
<dbReference type="AlphaFoldDB" id="A0A485LUJ4"/>
<dbReference type="PANTHER" id="PTHR43272:SF32">
    <property type="entry name" value="AMP-DEPENDENT SYNTHETASE_LIGASE DOMAIN-CONTAINING PROTEIN"/>
    <property type="match status" value="1"/>
</dbReference>
<keyword evidence="3" id="KW-0443">Lipid metabolism</keyword>
<dbReference type="CDD" id="cd05907">
    <property type="entry name" value="VL_LC_FACS_like"/>
    <property type="match status" value="1"/>
</dbReference>
<dbReference type="GO" id="GO:0016020">
    <property type="term" value="C:membrane"/>
    <property type="evidence" value="ECO:0007669"/>
    <property type="project" value="TreeGrafter"/>
</dbReference>
<reference evidence="6" key="1">
    <citation type="submission" date="2019-03" db="EMBL/GenBank/DDBJ databases">
        <authorList>
            <person name="Hao L."/>
        </authorList>
    </citation>
    <scope>NUCLEOTIDE SEQUENCE</scope>
</reference>
<keyword evidence="1 6" id="KW-0436">Ligase</keyword>
<dbReference type="InterPro" id="IPR020845">
    <property type="entry name" value="AMP-binding_CS"/>
</dbReference>
<comment type="catalytic activity">
    <reaction evidence="4">
        <text>a long-chain fatty acid + ATP + CoA = a long-chain fatty acyl-CoA + AMP + diphosphate</text>
        <dbReference type="Rhea" id="RHEA:15421"/>
        <dbReference type="ChEBI" id="CHEBI:30616"/>
        <dbReference type="ChEBI" id="CHEBI:33019"/>
        <dbReference type="ChEBI" id="CHEBI:57287"/>
        <dbReference type="ChEBI" id="CHEBI:57560"/>
        <dbReference type="ChEBI" id="CHEBI:83139"/>
        <dbReference type="ChEBI" id="CHEBI:456215"/>
        <dbReference type="EC" id="6.2.1.3"/>
    </reaction>
    <physiologicalReaction direction="left-to-right" evidence="4">
        <dbReference type="Rhea" id="RHEA:15422"/>
    </physiologicalReaction>
</comment>
<dbReference type="Pfam" id="PF00501">
    <property type="entry name" value="AMP-binding"/>
    <property type="match status" value="1"/>
</dbReference>
<dbReference type="Gene3D" id="3.30.300.30">
    <property type="match status" value="1"/>
</dbReference>
<protein>
    <submittedName>
        <fullName evidence="6">Long-chain-fatty-acid--CoA ligase FadD15</fullName>
        <ecNumber evidence="6">6.2.1.3</ecNumber>
    </submittedName>
</protein>
<dbReference type="GO" id="GO:0004467">
    <property type="term" value="F:long-chain fatty acid-CoA ligase activity"/>
    <property type="evidence" value="ECO:0007669"/>
    <property type="project" value="UniProtKB-EC"/>
</dbReference>
<dbReference type="InterPro" id="IPR000873">
    <property type="entry name" value="AMP-dep_synth/lig_dom"/>
</dbReference>
<proteinExistence type="predicted"/>
<dbReference type="EC" id="6.2.1.3" evidence="6"/>
<organism evidence="6">
    <name type="scientific">anaerobic digester metagenome</name>
    <dbReference type="NCBI Taxonomy" id="1263854"/>
    <lineage>
        <taxon>unclassified sequences</taxon>
        <taxon>metagenomes</taxon>
        <taxon>ecological metagenomes</taxon>
    </lineage>
</organism>
<evidence type="ECO:0000256" key="4">
    <source>
        <dbReference type="ARBA" id="ARBA00024484"/>
    </source>
</evidence>
<dbReference type="EMBL" id="CAADRM010000014">
    <property type="protein sequence ID" value="VFU11649.1"/>
    <property type="molecule type" value="Genomic_DNA"/>
</dbReference>
<dbReference type="Pfam" id="PF23562">
    <property type="entry name" value="AMP-binding_C_3"/>
    <property type="match status" value="1"/>
</dbReference>
<evidence type="ECO:0000259" key="5">
    <source>
        <dbReference type="Pfam" id="PF00501"/>
    </source>
</evidence>